<dbReference type="Proteomes" id="UP000187526">
    <property type="component" value="Unassembled WGS sequence"/>
</dbReference>
<dbReference type="OrthoDB" id="9181117at2"/>
<dbReference type="STRING" id="418702.BJN45_12830"/>
<feature type="transmembrane region" description="Helical" evidence="1">
    <location>
        <begin position="7"/>
        <end position="29"/>
    </location>
</feature>
<gene>
    <name evidence="2" type="ORF">BJN45_12830</name>
</gene>
<protein>
    <submittedName>
        <fullName evidence="2">ABC transporter permease</fullName>
    </submittedName>
</protein>
<reference evidence="2 3" key="1">
    <citation type="submission" date="2016-10" db="EMBL/GenBank/DDBJ databases">
        <title>Alkaliphiles isolated from bioreactors.</title>
        <authorList>
            <person name="Salah Z."/>
            <person name="Rout S.P."/>
            <person name="Humphreys P.N."/>
        </authorList>
    </citation>
    <scope>NUCLEOTIDE SEQUENCE [LARGE SCALE GENOMIC DNA]</scope>
    <source>
        <strain evidence="2 3">ZS02</strain>
    </source>
</reference>
<organism evidence="2 3">
    <name type="scientific">Azonexus hydrophilus</name>
    <dbReference type="NCBI Taxonomy" id="418702"/>
    <lineage>
        <taxon>Bacteria</taxon>
        <taxon>Pseudomonadati</taxon>
        <taxon>Pseudomonadota</taxon>
        <taxon>Betaproteobacteria</taxon>
        <taxon>Rhodocyclales</taxon>
        <taxon>Azonexaceae</taxon>
        <taxon>Azonexus</taxon>
    </lineage>
</organism>
<keyword evidence="1" id="KW-0812">Transmembrane</keyword>
<keyword evidence="1" id="KW-1133">Transmembrane helix</keyword>
<name>A0A1R1I2X8_9RHOO</name>
<dbReference type="EMBL" id="MTHD01000004">
    <property type="protein sequence ID" value="OMG53111.1"/>
    <property type="molecule type" value="Genomic_DNA"/>
</dbReference>
<evidence type="ECO:0000313" key="2">
    <source>
        <dbReference type="EMBL" id="OMG53111.1"/>
    </source>
</evidence>
<evidence type="ECO:0000256" key="1">
    <source>
        <dbReference type="SAM" id="Phobius"/>
    </source>
</evidence>
<dbReference type="AlphaFoldDB" id="A0A1R1I2X8"/>
<accession>A0A1R1I2X8</accession>
<keyword evidence="1" id="KW-0472">Membrane</keyword>
<proteinExistence type="predicted"/>
<evidence type="ECO:0000313" key="3">
    <source>
        <dbReference type="Proteomes" id="UP000187526"/>
    </source>
</evidence>
<feature type="transmembrane region" description="Helical" evidence="1">
    <location>
        <begin position="78"/>
        <end position="97"/>
    </location>
</feature>
<keyword evidence="3" id="KW-1185">Reference proteome</keyword>
<sequence length="184" mass="20159">MNRAQSWLLLYLLTVVGITFVHQAGWLAAGLGLALLAAGPARWRLLTRAVLALLLFNVSVSLAYALVAWWQARPVADVLLLMNLRVLLLVFLGFWLVDRIKLLEALAGWPLLAMIATLAIGQVAVYRRLLDDFRLAFRSRNPVSPTPVDLLRHAGAQGGALLDKSLHSADQVAQAMRSRGAFDA</sequence>
<feature type="transmembrane region" description="Helical" evidence="1">
    <location>
        <begin position="109"/>
        <end position="130"/>
    </location>
</feature>
<feature type="transmembrane region" description="Helical" evidence="1">
    <location>
        <begin position="49"/>
        <end position="71"/>
    </location>
</feature>
<comment type="caution">
    <text evidence="2">The sequence shown here is derived from an EMBL/GenBank/DDBJ whole genome shotgun (WGS) entry which is preliminary data.</text>
</comment>
<dbReference type="RefSeq" id="WP_076095832.1">
    <property type="nucleotide sequence ID" value="NZ_MTHD01000004.1"/>
</dbReference>